<sequence length="81" mass="9102">MVSGASMRKHEANCHKAQWDDVLCVFLLHVRLFQIHAIRLSPRMRSPALPILPAFGITASGRCRFVQSCPVSCLPQRYPAL</sequence>
<proteinExistence type="predicted"/>
<accession>A0A5C6N4E4</accession>
<gene>
    <name evidence="1" type="ORF">D4764_05G0006970</name>
</gene>
<organism evidence="1 2">
    <name type="scientific">Takifugu flavidus</name>
    <name type="common">sansaifugu</name>
    <dbReference type="NCBI Taxonomy" id="433684"/>
    <lineage>
        <taxon>Eukaryota</taxon>
        <taxon>Metazoa</taxon>
        <taxon>Chordata</taxon>
        <taxon>Craniata</taxon>
        <taxon>Vertebrata</taxon>
        <taxon>Euteleostomi</taxon>
        <taxon>Actinopterygii</taxon>
        <taxon>Neopterygii</taxon>
        <taxon>Teleostei</taxon>
        <taxon>Neoteleostei</taxon>
        <taxon>Acanthomorphata</taxon>
        <taxon>Eupercaria</taxon>
        <taxon>Tetraodontiformes</taxon>
        <taxon>Tetradontoidea</taxon>
        <taxon>Tetraodontidae</taxon>
        <taxon>Takifugu</taxon>
    </lineage>
</organism>
<dbReference type="Proteomes" id="UP000324091">
    <property type="component" value="Chromosome 5"/>
</dbReference>
<evidence type="ECO:0000313" key="2">
    <source>
        <dbReference type="Proteomes" id="UP000324091"/>
    </source>
</evidence>
<comment type="caution">
    <text evidence="1">The sequence shown here is derived from an EMBL/GenBank/DDBJ whole genome shotgun (WGS) entry which is preliminary data.</text>
</comment>
<protein>
    <submittedName>
        <fullName evidence="1">Uncharacterized protein</fullName>
    </submittedName>
</protein>
<evidence type="ECO:0000313" key="1">
    <source>
        <dbReference type="EMBL" id="TWW60607.1"/>
    </source>
</evidence>
<dbReference type="AlphaFoldDB" id="A0A5C6N4E4"/>
<name>A0A5C6N4E4_9TELE</name>
<keyword evidence="2" id="KW-1185">Reference proteome</keyword>
<reference evidence="1 2" key="1">
    <citation type="submission" date="2019-04" db="EMBL/GenBank/DDBJ databases">
        <title>Chromosome genome assembly for Takifugu flavidus.</title>
        <authorList>
            <person name="Xiao S."/>
        </authorList>
    </citation>
    <scope>NUCLEOTIDE SEQUENCE [LARGE SCALE GENOMIC DNA]</scope>
    <source>
        <strain evidence="1">HTHZ2018</strain>
        <tissue evidence="1">Muscle</tissue>
    </source>
</reference>
<dbReference type="EMBL" id="RHFK02000018">
    <property type="protein sequence ID" value="TWW60607.1"/>
    <property type="molecule type" value="Genomic_DNA"/>
</dbReference>